<dbReference type="EMBL" id="WITC01000124">
    <property type="protein sequence ID" value="MQX18798.1"/>
    <property type="molecule type" value="Genomic_DNA"/>
</dbReference>
<evidence type="ECO:0000313" key="1">
    <source>
        <dbReference type="EMBL" id="MQX18798.1"/>
    </source>
</evidence>
<proteinExistence type="predicted"/>
<protein>
    <submittedName>
        <fullName evidence="1">Uncharacterized protein</fullName>
    </submittedName>
</protein>
<dbReference type="Proteomes" id="UP000439983">
    <property type="component" value="Unassembled WGS sequence"/>
</dbReference>
<accession>A0A6N7LNH7</accession>
<name>A0A6N7LNH7_SINTE</name>
<dbReference type="RefSeq" id="WP_210305409.1">
    <property type="nucleotide sequence ID" value="NZ_JACIGA010000001.1"/>
</dbReference>
<keyword evidence="2" id="KW-1185">Reference proteome</keyword>
<comment type="caution">
    <text evidence="1">The sequence shown here is derived from an EMBL/GenBank/DDBJ whole genome shotgun (WGS) entry which is preliminary data.</text>
</comment>
<evidence type="ECO:0000313" key="2">
    <source>
        <dbReference type="Proteomes" id="UP000439983"/>
    </source>
</evidence>
<organism evidence="1 2">
    <name type="scientific">Sinorhizobium terangae</name>
    <dbReference type="NCBI Taxonomy" id="110322"/>
    <lineage>
        <taxon>Bacteria</taxon>
        <taxon>Pseudomonadati</taxon>
        <taxon>Pseudomonadota</taxon>
        <taxon>Alphaproteobacteria</taxon>
        <taxon>Hyphomicrobiales</taxon>
        <taxon>Rhizobiaceae</taxon>
        <taxon>Sinorhizobium/Ensifer group</taxon>
        <taxon>Sinorhizobium</taxon>
    </lineage>
</organism>
<dbReference type="AlphaFoldDB" id="A0A6N7LNH7"/>
<gene>
    <name evidence="1" type="ORF">GHK62_29885</name>
</gene>
<sequence>MFFTSVTRQSKRLLVAAAIMVGIFLVLTGRPAAAEDIGKLFYGTRAGQSMTIVSKEGIGTANAVIRLKHTAQDAKSFCVEYMLDHSMRCVRQVLAEKKLADRVTGDCVKRTRTDMYGDNYSFHGSAKQQPELIKQGYFSESDYLIHRNGEERFFPFDTEIFQALCPGIAK</sequence>
<reference evidence="1 2" key="1">
    <citation type="journal article" date="2013" name="Genome Biol.">
        <title>Comparative genomics of the core and accessory genomes of 48 Sinorhizobium strains comprising five genospecies.</title>
        <authorList>
            <person name="Sugawara M."/>
            <person name="Epstein B."/>
            <person name="Badgley B.D."/>
            <person name="Unno T."/>
            <person name="Xu L."/>
            <person name="Reese J."/>
            <person name="Gyaneshwar P."/>
            <person name="Denny R."/>
            <person name="Mudge J."/>
            <person name="Bharti A.K."/>
            <person name="Farmer A.D."/>
            <person name="May G.D."/>
            <person name="Woodward J.E."/>
            <person name="Medigue C."/>
            <person name="Vallenet D."/>
            <person name="Lajus A."/>
            <person name="Rouy Z."/>
            <person name="Martinez-Vaz B."/>
            <person name="Tiffin P."/>
            <person name="Young N.D."/>
            <person name="Sadowsky M.J."/>
        </authorList>
    </citation>
    <scope>NUCLEOTIDE SEQUENCE [LARGE SCALE GENOMIC DNA]</scope>
    <source>
        <strain evidence="1 2">USDA4894</strain>
    </source>
</reference>